<keyword evidence="4" id="KW-0998">Cell outer membrane</keyword>
<evidence type="ECO:0000256" key="2">
    <source>
        <dbReference type="ARBA" id="ARBA00022729"/>
    </source>
</evidence>
<dbReference type="PANTHER" id="PTHR30329">
    <property type="entry name" value="STATOR ELEMENT OF FLAGELLAR MOTOR COMPLEX"/>
    <property type="match status" value="1"/>
</dbReference>
<dbReference type="AlphaFoldDB" id="A0A098S3U2"/>
<dbReference type="SUPFAM" id="SSF103088">
    <property type="entry name" value="OmpA-like"/>
    <property type="match status" value="1"/>
</dbReference>
<feature type="domain" description="OmpA-like" evidence="8">
    <location>
        <begin position="396"/>
        <end position="512"/>
    </location>
</feature>
<dbReference type="PRINTS" id="PR01021">
    <property type="entry name" value="OMPADOMAIN"/>
</dbReference>
<dbReference type="EMBL" id="JPOS01000078">
    <property type="protein sequence ID" value="KGE86498.1"/>
    <property type="molecule type" value="Genomic_DNA"/>
</dbReference>
<evidence type="ECO:0000313" key="10">
    <source>
        <dbReference type="Proteomes" id="UP000029736"/>
    </source>
</evidence>
<dbReference type="Pfam" id="PF02412">
    <property type="entry name" value="TSP_3"/>
    <property type="match status" value="4"/>
</dbReference>
<evidence type="ECO:0000313" key="9">
    <source>
        <dbReference type="EMBL" id="KGE86498.1"/>
    </source>
</evidence>
<organism evidence="9 10">
    <name type="scientific">Phaeodactylibacter xiamenensis</name>
    <dbReference type="NCBI Taxonomy" id="1524460"/>
    <lineage>
        <taxon>Bacteria</taxon>
        <taxon>Pseudomonadati</taxon>
        <taxon>Bacteroidota</taxon>
        <taxon>Saprospiria</taxon>
        <taxon>Saprospirales</taxon>
        <taxon>Haliscomenobacteraceae</taxon>
        <taxon>Phaeodactylibacter</taxon>
    </lineage>
</organism>
<dbReference type="GO" id="GO:0005509">
    <property type="term" value="F:calcium ion binding"/>
    <property type="evidence" value="ECO:0007669"/>
    <property type="project" value="InterPro"/>
</dbReference>
<evidence type="ECO:0000256" key="5">
    <source>
        <dbReference type="PROSITE-ProRule" id="PRU00473"/>
    </source>
</evidence>
<dbReference type="InterPro" id="IPR006665">
    <property type="entry name" value="OmpA-like"/>
</dbReference>
<feature type="region of interest" description="Disordered" evidence="6">
    <location>
        <begin position="220"/>
        <end position="368"/>
    </location>
</feature>
<dbReference type="Pfam" id="PF00691">
    <property type="entry name" value="OmpA"/>
    <property type="match status" value="1"/>
</dbReference>
<feature type="compositionally biased region" description="Acidic residues" evidence="6">
    <location>
        <begin position="257"/>
        <end position="269"/>
    </location>
</feature>
<dbReference type="CDD" id="cd07185">
    <property type="entry name" value="OmpA_C-like"/>
    <property type="match status" value="1"/>
</dbReference>
<feature type="compositionally biased region" description="Acidic residues" evidence="6">
    <location>
        <begin position="229"/>
        <end position="241"/>
    </location>
</feature>
<sequence>MRKVLFCLGLLFVASLQLQAQTDPNKNAFSAKVLFLDYGTPNDVDDQNITNGLELTYIRELLPWLNFAIPAKVGVIDVDNDINNRTFFSIDGVLQLQYKKSDTAFITPYLMGGGGITLEEELGSNVQIPVGAGFNFKVGTRSYINLQGEYRISQEENRNNIQLGVGYLHKLGRMDADGDGVVDNLDKCPRDAGSPETDGCPDTDLDGVADIEDKCPARPGKKRFKGCPDTDDDGVMDDEDKCPEVAGLASLMGCPDSDQDGITDADDDCPQVKGTASANGCPDRDGDGVADAKDQCPDQAGTAANNGCPFKDRDNDGVADSQDECPDEPGTQAANGCPDRDGDGVGDARDRCPDDAGDMEGCPDTDGDGVHDGKDACINQAGTAENKGCPELNKEEQEVLSFAMRAVQFETGKARLKEESKEVLDQIVKIMQRYPGYALAINGHTDNVGDAENNKILSEDRARACYAYLVSEGISPKRISFQGFGEEQPIATNDTRSGRTLNRRVEFNLYIE</sequence>
<accession>A0A098S3U2</accession>
<dbReference type="OrthoDB" id="1522982at2"/>
<protein>
    <recommendedName>
        <fullName evidence="8">OmpA-like domain-containing protein</fullName>
    </recommendedName>
</protein>
<comment type="caution">
    <text evidence="9">The sequence shown here is derived from an EMBL/GenBank/DDBJ whole genome shotgun (WGS) entry which is preliminary data.</text>
</comment>
<comment type="subcellular location">
    <subcellularLocation>
        <location evidence="1">Cell outer membrane</location>
    </subcellularLocation>
</comment>
<dbReference type="PROSITE" id="PS51123">
    <property type="entry name" value="OMPA_2"/>
    <property type="match status" value="1"/>
</dbReference>
<evidence type="ECO:0000256" key="1">
    <source>
        <dbReference type="ARBA" id="ARBA00004442"/>
    </source>
</evidence>
<dbReference type="GO" id="GO:0007155">
    <property type="term" value="P:cell adhesion"/>
    <property type="evidence" value="ECO:0007669"/>
    <property type="project" value="InterPro"/>
</dbReference>
<dbReference type="InterPro" id="IPR050330">
    <property type="entry name" value="Bact_OuterMem_StrucFunc"/>
</dbReference>
<dbReference type="SUPFAM" id="SSF103647">
    <property type="entry name" value="TSP type-3 repeat"/>
    <property type="match status" value="1"/>
</dbReference>
<evidence type="ECO:0000256" key="6">
    <source>
        <dbReference type="SAM" id="MobiDB-lite"/>
    </source>
</evidence>
<dbReference type="GO" id="GO:0009279">
    <property type="term" value="C:cell outer membrane"/>
    <property type="evidence" value="ECO:0007669"/>
    <property type="project" value="UniProtKB-SubCell"/>
</dbReference>
<reference evidence="9 10" key="1">
    <citation type="journal article" date="2014" name="Int. J. Syst. Evol. Microbiol.">
        <title>Phaeodactylibacter xiamenensis gen. nov., sp. nov., a member of the family Saprospiraceae isolated from the marine alga Phaeodactylum tricornutum.</title>
        <authorList>
            <person name="Chen Z.Jr."/>
            <person name="Lei X."/>
            <person name="Lai Q."/>
            <person name="Li Y."/>
            <person name="Zhang B."/>
            <person name="Zhang J."/>
            <person name="Zhang H."/>
            <person name="Yang L."/>
            <person name="Zheng W."/>
            <person name="Tian Y."/>
            <person name="Yu Z."/>
            <person name="Xu H.Jr."/>
            <person name="Zheng T."/>
        </authorList>
    </citation>
    <scope>NUCLEOTIDE SEQUENCE [LARGE SCALE GENOMIC DNA]</scope>
    <source>
        <strain evidence="9 10">KD52</strain>
    </source>
</reference>
<feature type="signal peptide" evidence="7">
    <location>
        <begin position="1"/>
        <end position="20"/>
    </location>
</feature>
<keyword evidence="10" id="KW-1185">Reference proteome</keyword>
<evidence type="ECO:0000256" key="7">
    <source>
        <dbReference type="SAM" id="SignalP"/>
    </source>
</evidence>
<dbReference type="InterPro" id="IPR028974">
    <property type="entry name" value="TSP_type-3_rpt"/>
</dbReference>
<keyword evidence="2 7" id="KW-0732">Signal</keyword>
<dbReference type="PANTHER" id="PTHR30329:SF21">
    <property type="entry name" value="LIPOPROTEIN YIAD-RELATED"/>
    <property type="match status" value="1"/>
</dbReference>
<dbReference type="InterPro" id="IPR003367">
    <property type="entry name" value="Thrombospondin_3-like_rpt"/>
</dbReference>
<feature type="compositionally biased region" description="Acidic residues" evidence="6">
    <location>
        <begin position="355"/>
        <end position="367"/>
    </location>
</feature>
<feature type="compositionally biased region" description="Basic and acidic residues" evidence="6">
    <location>
        <begin position="282"/>
        <end position="296"/>
    </location>
</feature>
<dbReference type="Proteomes" id="UP000029736">
    <property type="component" value="Unassembled WGS sequence"/>
</dbReference>
<keyword evidence="3 5" id="KW-0472">Membrane</keyword>
<dbReference type="InterPro" id="IPR036737">
    <property type="entry name" value="OmpA-like_sf"/>
</dbReference>
<proteinExistence type="predicted"/>
<dbReference type="Gene3D" id="4.10.1080.10">
    <property type="entry name" value="TSP type-3 repeat"/>
    <property type="match status" value="1"/>
</dbReference>
<evidence type="ECO:0000256" key="4">
    <source>
        <dbReference type="ARBA" id="ARBA00023237"/>
    </source>
</evidence>
<feature type="compositionally biased region" description="Basic and acidic residues" evidence="6">
    <location>
        <begin position="338"/>
        <end position="354"/>
    </location>
</feature>
<dbReference type="RefSeq" id="WP_044224878.1">
    <property type="nucleotide sequence ID" value="NZ_JBKAGJ010000025.1"/>
</dbReference>
<dbReference type="InterPro" id="IPR006664">
    <property type="entry name" value="OMP_bac"/>
</dbReference>
<dbReference type="STRING" id="1524460.IX84_20920"/>
<evidence type="ECO:0000256" key="3">
    <source>
        <dbReference type="ARBA" id="ARBA00023136"/>
    </source>
</evidence>
<evidence type="ECO:0000259" key="8">
    <source>
        <dbReference type="PROSITE" id="PS51123"/>
    </source>
</evidence>
<gene>
    <name evidence="9" type="ORF">IX84_20920</name>
</gene>
<name>A0A098S3U2_9BACT</name>
<feature type="chain" id="PRO_5001947824" description="OmpA-like domain-containing protein" evidence="7">
    <location>
        <begin position="21"/>
        <end position="512"/>
    </location>
</feature>
<dbReference type="Gene3D" id="3.30.1330.60">
    <property type="entry name" value="OmpA-like domain"/>
    <property type="match status" value="1"/>
</dbReference>